<proteinExistence type="predicted"/>
<accession>A0A1M6UHI9</accession>
<sequence length="212" mass="24341">MKGLEDEDYLRHRNLLDRAHKAATDAGMENDDIYLAESAQLELQFVASYEIAKAGANLVFQWRASRNPHYMDLATMLCVEANVTPPPALVKAMGEAASERFNGETKGTAGKIKKESEKWQTYTLMMNLIYHGLSLPKAASKAARWMKDQGSTNYRQVSSLEKQYTAEVRKTDIEKQHFESWDKWQDKTTQQTWLEIIQRLPDAPEWQQGARR</sequence>
<dbReference type="STRING" id="564117.SAMN05216369_2833"/>
<name>A0A1M6UHI9_9GAMM</name>
<evidence type="ECO:0000313" key="2">
    <source>
        <dbReference type="Proteomes" id="UP000184497"/>
    </source>
</evidence>
<dbReference type="AlphaFoldDB" id="A0A1M6UHI9"/>
<keyword evidence="2" id="KW-1185">Reference proteome</keyword>
<protein>
    <submittedName>
        <fullName evidence="1">Uncharacterized protein</fullName>
    </submittedName>
</protein>
<dbReference type="Proteomes" id="UP000184497">
    <property type="component" value="Unassembled WGS sequence"/>
</dbReference>
<dbReference type="RefSeq" id="WP_072798636.1">
    <property type="nucleotide sequence ID" value="NZ_FRAQ01000002.1"/>
</dbReference>
<dbReference type="OrthoDB" id="9991907at2"/>
<reference evidence="2" key="1">
    <citation type="submission" date="2016-11" db="EMBL/GenBank/DDBJ databases">
        <authorList>
            <person name="Varghese N."/>
            <person name="Submissions S."/>
        </authorList>
    </citation>
    <scope>NUCLEOTIDE SEQUENCE [LARGE SCALE GENOMIC DNA]</scope>
    <source>
        <strain evidence="2">CGMCC 1.10835</strain>
    </source>
</reference>
<gene>
    <name evidence="1" type="ORF">SAMN05216369_2833</name>
</gene>
<evidence type="ECO:0000313" key="1">
    <source>
        <dbReference type="EMBL" id="SHK68639.1"/>
    </source>
</evidence>
<dbReference type="EMBL" id="FRAQ01000002">
    <property type="protein sequence ID" value="SHK68639.1"/>
    <property type="molecule type" value="Genomic_DNA"/>
</dbReference>
<organism evidence="1 2">
    <name type="scientific">Marinobacter antarcticus</name>
    <dbReference type="NCBI Taxonomy" id="564117"/>
    <lineage>
        <taxon>Bacteria</taxon>
        <taxon>Pseudomonadati</taxon>
        <taxon>Pseudomonadota</taxon>
        <taxon>Gammaproteobacteria</taxon>
        <taxon>Pseudomonadales</taxon>
        <taxon>Marinobacteraceae</taxon>
        <taxon>Marinobacter</taxon>
    </lineage>
</organism>